<organism evidence="2 3">
    <name type="scientific">Pontiella sulfatireligans</name>
    <dbReference type="NCBI Taxonomy" id="2750658"/>
    <lineage>
        <taxon>Bacteria</taxon>
        <taxon>Pseudomonadati</taxon>
        <taxon>Kiritimatiellota</taxon>
        <taxon>Kiritimatiellia</taxon>
        <taxon>Kiritimatiellales</taxon>
        <taxon>Pontiellaceae</taxon>
        <taxon>Pontiella</taxon>
    </lineage>
</organism>
<keyword evidence="1" id="KW-0812">Transmembrane</keyword>
<sequence length="65" mass="7104">MNLLISILFWVGIVFLVDGSCGLLLQEKWKKMAAGLNIQRIALIEIGVAFALLAGHYSLRCWGAG</sequence>
<evidence type="ECO:0000256" key="1">
    <source>
        <dbReference type="SAM" id="Phobius"/>
    </source>
</evidence>
<accession>A0A6C2UJE6</accession>
<dbReference type="EMBL" id="CAAHFH010000001">
    <property type="protein sequence ID" value="VGO20345.1"/>
    <property type="molecule type" value="Genomic_DNA"/>
</dbReference>
<feature type="transmembrane region" description="Helical" evidence="1">
    <location>
        <begin position="6"/>
        <end position="25"/>
    </location>
</feature>
<dbReference type="AlphaFoldDB" id="A0A6C2UJE6"/>
<evidence type="ECO:0000313" key="3">
    <source>
        <dbReference type="Proteomes" id="UP000346198"/>
    </source>
</evidence>
<feature type="transmembrane region" description="Helical" evidence="1">
    <location>
        <begin position="37"/>
        <end position="59"/>
    </location>
</feature>
<keyword evidence="1" id="KW-0472">Membrane</keyword>
<evidence type="ECO:0000313" key="2">
    <source>
        <dbReference type="EMBL" id="VGO20345.1"/>
    </source>
</evidence>
<proteinExistence type="predicted"/>
<protein>
    <submittedName>
        <fullName evidence="2">Uncharacterized protein</fullName>
    </submittedName>
</protein>
<dbReference type="Proteomes" id="UP000346198">
    <property type="component" value="Unassembled WGS sequence"/>
</dbReference>
<keyword evidence="3" id="KW-1185">Reference proteome</keyword>
<gene>
    <name evidence="2" type="ORF">SCARR_02408</name>
</gene>
<name>A0A6C2UJE6_9BACT</name>
<dbReference type="RefSeq" id="WP_136061771.1">
    <property type="nucleotide sequence ID" value="NZ_CAAHFH010000001.1"/>
</dbReference>
<keyword evidence="1" id="KW-1133">Transmembrane helix</keyword>
<reference evidence="2 3" key="1">
    <citation type="submission" date="2019-04" db="EMBL/GenBank/DDBJ databases">
        <authorList>
            <person name="Van Vliet M D."/>
        </authorList>
    </citation>
    <scope>NUCLEOTIDE SEQUENCE [LARGE SCALE GENOMIC DNA]</scope>
    <source>
        <strain evidence="2 3">F21</strain>
    </source>
</reference>